<feature type="signal peptide" evidence="1">
    <location>
        <begin position="1"/>
        <end position="27"/>
    </location>
</feature>
<dbReference type="Gene3D" id="2.60.120.10">
    <property type="entry name" value="Jelly Rolls"/>
    <property type="match status" value="1"/>
</dbReference>
<dbReference type="InterPro" id="IPR011051">
    <property type="entry name" value="RmlC_Cupin_sf"/>
</dbReference>
<evidence type="ECO:0000259" key="2">
    <source>
        <dbReference type="Pfam" id="PF07883"/>
    </source>
</evidence>
<dbReference type="SUPFAM" id="SSF51182">
    <property type="entry name" value="RmlC-like cupins"/>
    <property type="match status" value="1"/>
</dbReference>
<evidence type="ECO:0000313" key="3">
    <source>
        <dbReference type="EMBL" id="RED15944.1"/>
    </source>
</evidence>
<dbReference type="InterPro" id="IPR013096">
    <property type="entry name" value="Cupin_2"/>
</dbReference>
<dbReference type="Proteomes" id="UP000256310">
    <property type="component" value="Unassembled WGS sequence"/>
</dbReference>
<name>A0A3D9FDP1_9SPHN</name>
<evidence type="ECO:0000313" key="4">
    <source>
        <dbReference type="Proteomes" id="UP000256310"/>
    </source>
</evidence>
<protein>
    <recommendedName>
        <fullName evidence="2">Cupin type-2 domain-containing protein</fullName>
    </recommendedName>
</protein>
<dbReference type="AlphaFoldDB" id="A0A3D9FDP1"/>
<accession>A0A3D9FDP1</accession>
<dbReference type="EMBL" id="QRDP01000004">
    <property type="protein sequence ID" value="RED15944.1"/>
    <property type="molecule type" value="Genomic_DNA"/>
</dbReference>
<dbReference type="OrthoDB" id="8480170at2"/>
<dbReference type="Pfam" id="PF07883">
    <property type="entry name" value="Cupin_2"/>
    <property type="match status" value="1"/>
</dbReference>
<keyword evidence="1" id="KW-0732">Signal</keyword>
<sequence length="134" mass="14959">MPAYPNAKTISFAPLFLVAFGCAVSLAAQTTEELPTAFDAGWQGEEVCELLYENDDMRVGRCTFPPEIGHERHFHPPHWGYILEGSTMRITDADGTEERRLESGVSWWSDGVDWHEAVNIGTETGVYLIVEPKS</sequence>
<proteinExistence type="predicted"/>
<dbReference type="RefSeq" id="WP_116235404.1">
    <property type="nucleotide sequence ID" value="NZ_QRDP01000004.1"/>
</dbReference>
<comment type="caution">
    <text evidence="3">The sequence shown here is derived from an EMBL/GenBank/DDBJ whole genome shotgun (WGS) entry which is preliminary data.</text>
</comment>
<organism evidence="3 4">
    <name type="scientific">Parasphingopyxis lamellibrachiae</name>
    <dbReference type="NCBI Taxonomy" id="680125"/>
    <lineage>
        <taxon>Bacteria</taxon>
        <taxon>Pseudomonadati</taxon>
        <taxon>Pseudomonadota</taxon>
        <taxon>Alphaproteobacteria</taxon>
        <taxon>Sphingomonadales</taxon>
        <taxon>Sphingomonadaceae</taxon>
        <taxon>Parasphingopyxis</taxon>
    </lineage>
</organism>
<dbReference type="InterPro" id="IPR014710">
    <property type="entry name" value="RmlC-like_jellyroll"/>
</dbReference>
<feature type="domain" description="Cupin type-2" evidence="2">
    <location>
        <begin position="61"/>
        <end position="130"/>
    </location>
</feature>
<gene>
    <name evidence="3" type="ORF">DFR46_0953</name>
</gene>
<evidence type="ECO:0000256" key="1">
    <source>
        <dbReference type="SAM" id="SignalP"/>
    </source>
</evidence>
<keyword evidence="4" id="KW-1185">Reference proteome</keyword>
<reference evidence="3 4" key="1">
    <citation type="submission" date="2018-07" db="EMBL/GenBank/DDBJ databases">
        <title>Genomic Encyclopedia of Type Strains, Phase IV (KMG-IV): sequencing the most valuable type-strain genomes for metagenomic binning, comparative biology and taxonomic classification.</title>
        <authorList>
            <person name="Goeker M."/>
        </authorList>
    </citation>
    <scope>NUCLEOTIDE SEQUENCE [LARGE SCALE GENOMIC DNA]</scope>
    <source>
        <strain evidence="3 4">DSM 26725</strain>
    </source>
</reference>
<feature type="chain" id="PRO_5017776972" description="Cupin type-2 domain-containing protein" evidence="1">
    <location>
        <begin position="28"/>
        <end position="134"/>
    </location>
</feature>